<gene>
    <name evidence="3" type="ORF">AWB77_00936</name>
</gene>
<organism evidence="3 4">
    <name type="scientific">Caballeronia fortuita</name>
    <dbReference type="NCBI Taxonomy" id="1777138"/>
    <lineage>
        <taxon>Bacteria</taxon>
        <taxon>Pseudomonadati</taxon>
        <taxon>Pseudomonadota</taxon>
        <taxon>Betaproteobacteria</taxon>
        <taxon>Burkholderiales</taxon>
        <taxon>Burkholderiaceae</taxon>
        <taxon>Caballeronia</taxon>
    </lineage>
</organism>
<feature type="domain" description="SsuA/THI5-like" evidence="2">
    <location>
        <begin position="44"/>
        <end position="253"/>
    </location>
</feature>
<sequence>MHTTIGKLASATLALALAAGVCGRAVADTEVPFQLNWTAGGPNAGFAAAAAEGFYKQAGLDVKITEGNGSGNTAQLVANGRAQLAYADAVAVSQLIAKGAPMRIIATVYQSNPNEVSALKKSGIKSIKDLAGRKVGVPSGSSQTTMLPLFLKANGLKESDVTLINMPVPSMVPALLQGQVDAILGSMDSYQIQLEAQGAELVNFRFADYGVPTVSTSIFATNDYLKSNPDVVKKFVAASLKGWSFAMDHPDKAVKDLKTVFPNVNEKLAAAELAAITPLFCSGGAKSVGKAEDASWTRTQELLSEVKLLPAGQDPKKYYTDEFLPPANQMRACK</sequence>
<evidence type="ECO:0000256" key="1">
    <source>
        <dbReference type="SAM" id="SignalP"/>
    </source>
</evidence>
<evidence type="ECO:0000259" key="2">
    <source>
        <dbReference type="Pfam" id="PF09084"/>
    </source>
</evidence>
<keyword evidence="4" id="KW-1185">Reference proteome</keyword>
<dbReference type="AlphaFoldDB" id="A0A157ZPM7"/>
<dbReference type="PANTHER" id="PTHR31528:SF3">
    <property type="entry name" value="THIAMINE BIOSYNTHESIS PROTEIN HI_0357-RELATED"/>
    <property type="match status" value="1"/>
</dbReference>
<feature type="signal peptide" evidence="1">
    <location>
        <begin position="1"/>
        <end position="27"/>
    </location>
</feature>
<dbReference type="SUPFAM" id="SSF53850">
    <property type="entry name" value="Periplasmic binding protein-like II"/>
    <property type="match status" value="1"/>
</dbReference>
<protein>
    <submittedName>
        <fullName evidence="3">ABC nitrate/sulfonate/bicarbonate transporter, inner membrane subunit</fullName>
    </submittedName>
</protein>
<proteinExistence type="predicted"/>
<dbReference type="PANTHER" id="PTHR31528">
    <property type="entry name" value="4-AMINO-5-HYDROXYMETHYL-2-METHYLPYRIMIDINE PHOSPHATE SYNTHASE THI11-RELATED"/>
    <property type="match status" value="1"/>
</dbReference>
<dbReference type="STRING" id="1777138.AWB77_00936"/>
<dbReference type="Proteomes" id="UP000054903">
    <property type="component" value="Unassembled WGS sequence"/>
</dbReference>
<evidence type="ECO:0000313" key="3">
    <source>
        <dbReference type="EMBL" id="SAK47446.1"/>
    </source>
</evidence>
<dbReference type="EMBL" id="FCNX02000002">
    <property type="protein sequence ID" value="SAK47446.1"/>
    <property type="molecule type" value="Genomic_DNA"/>
</dbReference>
<dbReference type="InterPro" id="IPR027939">
    <property type="entry name" value="NMT1/THI5"/>
</dbReference>
<dbReference type="OrthoDB" id="8555942at2"/>
<keyword evidence="1" id="KW-0732">Signal</keyword>
<dbReference type="RefSeq" id="WP_061133234.1">
    <property type="nucleotide sequence ID" value="NZ_FCNX02000002.1"/>
</dbReference>
<name>A0A157ZPM7_9BURK</name>
<reference evidence="3" key="1">
    <citation type="submission" date="2016-01" db="EMBL/GenBank/DDBJ databases">
        <authorList>
            <person name="Peeters C."/>
        </authorList>
    </citation>
    <scope>NUCLEOTIDE SEQUENCE</scope>
    <source>
        <strain evidence="3">LMG 29320</strain>
    </source>
</reference>
<accession>A0A157ZPM7</accession>
<dbReference type="InterPro" id="IPR015168">
    <property type="entry name" value="SsuA/THI5"/>
</dbReference>
<comment type="caution">
    <text evidence="3">The sequence shown here is derived from an EMBL/GenBank/DDBJ whole genome shotgun (WGS) entry which is preliminary data.</text>
</comment>
<evidence type="ECO:0000313" key="4">
    <source>
        <dbReference type="Proteomes" id="UP000054903"/>
    </source>
</evidence>
<dbReference type="Pfam" id="PF09084">
    <property type="entry name" value="NMT1"/>
    <property type="match status" value="1"/>
</dbReference>
<dbReference type="GO" id="GO:0009228">
    <property type="term" value="P:thiamine biosynthetic process"/>
    <property type="evidence" value="ECO:0007669"/>
    <property type="project" value="InterPro"/>
</dbReference>
<dbReference type="Gene3D" id="3.40.190.10">
    <property type="entry name" value="Periplasmic binding protein-like II"/>
    <property type="match status" value="2"/>
</dbReference>
<feature type="chain" id="PRO_5007619574" evidence="1">
    <location>
        <begin position="28"/>
        <end position="334"/>
    </location>
</feature>